<proteinExistence type="predicted"/>
<name>A0ACD5VII3_AVESA</name>
<dbReference type="EnsemblPlants" id="AVESA.00010b.r2.3AG0429340.1">
    <property type="protein sequence ID" value="AVESA.00010b.r2.3AG0429340.1.CDS"/>
    <property type="gene ID" value="AVESA.00010b.r2.3AG0429340"/>
</dbReference>
<keyword evidence="2" id="KW-1185">Reference proteome</keyword>
<reference evidence="1" key="1">
    <citation type="submission" date="2021-05" db="EMBL/GenBank/DDBJ databases">
        <authorList>
            <person name="Scholz U."/>
            <person name="Mascher M."/>
            <person name="Fiebig A."/>
        </authorList>
    </citation>
    <scope>NUCLEOTIDE SEQUENCE [LARGE SCALE GENOMIC DNA]</scope>
</reference>
<protein>
    <submittedName>
        <fullName evidence="1">Uncharacterized protein</fullName>
    </submittedName>
</protein>
<evidence type="ECO:0000313" key="1">
    <source>
        <dbReference type="EnsemblPlants" id="AVESA.00010b.r2.3AG0429340.1.CDS"/>
    </source>
</evidence>
<organism evidence="1 2">
    <name type="scientific">Avena sativa</name>
    <name type="common">Oat</name>
    <dbReference type="NCBI Taxonomy" id="4498"/>
    <lineage>
        <taxon>Eukaryota</taxon>
        <taxon>Viridiplantae</taxon>
        <taxon>Streptophyta</taxon>
        <taxon>Embryophyta</taxon>
        <taxon>Tracheophyta</taxon>
        <taxon>Spermatophyta</taxon>
        <taxon>Magnoliopsida</taxon>
        <taxon>Liliopsida</taxon>
        <taxon>Poales</taxon>
        <taxon>Poaceae</taxon>
        <taxon>BOP clade</taxon>
        <taxon>Pooideae</taxon>
        <taxon>Poodae</taxon>
        <taxon>Poeae</taxon>
        <taxon>Poeae Chloroplast Group 1 (Aveneae type)</taxon>
        <taxon>Aveninae</taxon>
        <taxon>Avena</taxon>
    </lineage>
</organism>
<evidence type="ECO:0000313" key="2">
    <source>
        <dbReference type="Proteomes" id="UP001732700"/>
    </source>
</evidence>
<sequence length="467" mass="50717">MLCIVMPPRRGRARGRARGRNPRGRGGHNNHSGESDPEVEQSQHGEGSASQTGNDGGPDGQGTNLKNWLELKAGDFHGTGTPMDAASWLSTMEKYMAAMELPSHKRVLFVAFNLKGLADDWWSGVRATYPGELTWAVFVQQFTDKYYPETFKEEMSEKLKTIKQGKLSIDEYEAEFSKMVMFVDNVKHDEAAKARSFFRGLNSRYREVMSARPANDYLSMVKQARGMELEVRLTAAEEGRTGGSSATGGDQKGGHHGGSGSNTQRPPLKKFKGNHRPQQTTKFKQSSSRSSSVPRSSSSTPSFRPVPGQGMICFKCGEGHRASGCTWTGECYHCGRPGHMGRVCRENPASILKWERTPVGSTTTSSRGSVNMLSAAPTSTTQFPPAWAPPPGYVWQAIPVSSAQFPAPSAQLQLPPPPQHSVGHPSAPPQPGVYAMPTTTSLGRPDVVTGIGISGPESYNSQFMPRG</sequence>
<dbReference type="Proteomes" id="UP001732700">
    <property type="component" value="Chromosome 3A"/>
</dbReference>
<reference evidence="1" key="2">
    <citation type="submission" date="2025-09" db="UniProtKB">
        <authorList>
            <consortium name="EnsemblPlants"/>
        </authorList>
    </citation>
    <scope>IDENTIFICATION</scope>
</reference>
<accession>A0ACD5VII3</accession>